<dbReference type="Proteomes" id="UP000244173">
    <property type="component" value="Chromosome"/>
</dbReference>
<reference evidence="1 2" key="1">
    <citation type="submission" date="2018-04" db="EMBL/GenBank/DDBJ databases">
        <title>Denitrifier Microvirgula.</title>
        <authorList>
            <person name="Anderson E."/>
            <person name="Jang J."/>
            <person name="Ishii S."/>
        </authorList>
    </citation>
    <scope>NUCLEOTIDE SEQUENCE [LARGE SCALE GENOMIC DNA]</scope>
    <source>
        <strain evidence="1 2">BE2.4</strain>
    </source>
</reference>
<gene>
    <name evidence="1" type="ORF">DAI18_10830</name>
</gene>
<dbReference type="RefSeq" id="WP_107890327.1">
    <property type="nucleotide sequence ID" value="NZ_CP028519.1"/>
</dbReference>
<dbReference type="OrthoDB" id="9807959at2"/>
<keyword evidence="2" id="KW-1185">Reference proteome</keyword>
<evidence type="ECO:0000313" key="1">
    <source>
        <dbReference type="EMBL" id="AVY96059.1"/>
    </source>
</evidence>
<dbReference type="AlphaFoldDB" id="A0A2S0PFB1"/>
<dbReference type="EMBL" id="CP028519">
    <property type="protein sequence ID" value="AVY96059.1"/>
    <property type="molecule type" value="Genomic_DNA"/>
</dbReference>
<protein>
    <submittedName>
        <fullName evidence="1">Uncharacterized protein</fullName>
    </submittedName>
</protein>
<proteinExistence type="predicted"/>
<sequence length="34" mass="3952">MPRRVLTLIDRYARAHHESRTGFLARAAVLAMRD</sequence>
<organism evidence="1 2">
    <name type="scientific">Microvirgula aerodenitrificans</name>
    <dbReference type="NCBI Taxonomy" id="57480"/>
    <lineage>
        <taxon>Bacteria</taxon>
        <taxon>Pseudomonadati</taxon>
        <taxon>Pseudomonadota</taxon>
        <taxon>Betaproteobacteria</taxon>
        <taxon>Neisseriales</taxon>
        <taxon>Aquaspirillaceae</taxon>
        <taxon>Microvirgula</taxon>
    </lineage>
</organism>
<name>A0A2S0PFB1_9NEIS</name>
<dbReference type="KEGG" id="maer:DAI18_10830"/>
<evidence type="ECO:0000313" key="2">
    <source>
        <dbReference type="Proteomes" id="UP000244173"/>
    </source>
</evidence>
<accession>A0A2S0PFB1</accession>